<evidence type="ECO:0000313" key="4">
    <source>
        <dbReference type="EMBL" id="MBC3789561.1"/>
    </source>
</evidence>
<dbReference type="RefSeq" id="WP_186734840.1">
    <property type="nucleotide sequence ID" value="NZ_VFIA01000001.1"/>
</dbReference>
<dbReference type="SUPFAM" id="SSF49464">
    <property type="entry name" value="Carboxypeptidase regulatory domain-like"/>
    <property type="match status" value="1"/>
</dbReference>
<dbReference type="Pfam" id="PF07715">
    <property type="entry name" value="Plug"/>
    <property type="match status" value="1"/>
</dbReference>
<dbReference type="EMBL" id="VFIA01000001">
    <property type="protein sequence ID" value="MBC3789561.1"/>
    <property type="molecule type" value="Genomic_DNA"/>
</dbReference>
<feature type="chain" id="PRO_5047169706" description="TonB-dependent receptor plug domain-containing protein" evidence="2">
    <location>
        <begin position="23"/>
        <end position="1165"/>
    </location>
</feature>
<dbReference type="Proteomes" id="UP000700732">
    <property type="component" value="Unassembled WGS sequence"/>
</dbReference>
<dbReference type="InterPro" id="IPR013784">
    <property type="entry name" value="Carb-bd-like_fold"/>
</dbReference>
<comment type="subcellular location">
    <subcellularLocation>
        <location evidence="1">Cell outer membrane</location>
        <topology evidence="1">Multi-pass membrane protein</topology>
    </subcellularLocation>
</comment>
<organism evidence="4 5">
    <name type="scientific">Spirosoma utsteinense</name>
    <dbReference type="NCBI Taxonomy" id="2585773"/>
    <lineage>
        <taxon>Bacteria</taxon>
        <taxon>Pseudomonadati</taxon>
        <taxon>Bacteroidota</taxon>
        <taxon>Cytophagia</taxon>
        <taxon>Cytophagales</taxon>
        <taxon>Cytophagaceae</taxon>
        <taxon>Spirosoma</taxon>
    </lineage>
</organism>
<dbReference type="InterPro" id="IPR039426">
    <property type="entry name" value="TonB-dep_rcpt-like"/>
</dbReference>
<proteinExistence type="inferred from homology"/>
<keyword evidence="5" id="KW-1185">Reference proteome</keyword>
<sequence>MKTLLLITVCLLLVIVQGAVQAQTPSATLTGRVLDPKTGQVLPFASVYINNSTRGSTADENGIYRLTGLPLGTYELVGSMLGYTTTRQTLRLNEARTYTIDLDLKASGSDLAAVTVSARRSGAWQRQYRQFSRELLGNRPPARQTSIVNASVLRFSEEKGHLLARADEPLVIENNALGYRLHYTLLHFDLYRGRMDFAGDCRFEELKPANARQQATWQANRLKAYHSSLQHLLASLLTGTHEQEGFTVYRTPLLADGSPAAAQAMPLVRTVERQRLDAQQALALFQPGGAPFERHLMSAQPLEVYYNRVYTRNSPYNDSPYAYSMLLFPHQSISLTTNGWVTEGKGLDVRGYLGDDRLATLLPADWIPTNKQLLEPIDIAGGRTLRPDARLDSLLSYRQRQARHTAPLVFVHTDKALYSTGDVVWFSAYVVDALRQLPPEGLADQSLHVELLAPEGRLISHQWLQINDGRAVSQLRLSDTLLAGTYRLRAYTVMDQTPSGPAFETPLTVQNIRLPGRNDGSRREVAALAGGGAGIAMDSLDVQFLPEGGRWLAGVPARLGIRVVQPGGRGRAVSGRIVDGAGQDIARFSTNVLGLGQVRLTPQTGQRYVARLDESANAVVPPMALPEAEPEGWALSADALSDSARLLVTVHATGRYQQQPVYITLQSREQLVYRQKWQLTKGEAQFALPTGNLPPGVCRLTLWDTAGRARAERLVFVAEQRGPMQMRVVTAKIRYAPREQVAIGLQFRDQENYPIAAIWSAAVTDADQLPADTNQVDLRTHLLLTSGLGDGRIESPAHYLLAENGADLDLLLLTRGWRRLPAPTPADSTGGWALSGQVQDSRGRPLANETVTLQLENKGLKLLRSLTTDRGGRFRLSNLLLTDTVQVRARTPKTSSAVVRIDQPGGSFSAEALPAPDWGALVRWTADASVRQSEWPALYRDSTARQLAEVVVRATKYVDRDKRPVDVERASLHNEADGTLVVEGNNSTLNATNIWSLLEMVPGIGMLKRGPINGDNTPLYIIDGIYADGNVVDLLEPRMVSRIEILKNSTTAGIYGVRAAAGVIAIFTRKGKNVTLPEFTSPAVTLVGFVTPREYYVPRYELLQGGERIDRRDVLYWQPLGRSDLDGQARLNFPLSDTARRLRVVVQGLSTEGVPIYFTWVLPMR</sequence>
<comment type="caution">
    <text evidence="4">The sequence shown here is derived from an EMBL/GenBank/DDBJ whole genome shotgun (WGS) entry which is preliminary data.</text>
</comment>
<keyword evidence="1" id="KW-0472">Membrane</keyword>
<keyword evidence="1" id="KW-0998">Cell outer membrane</keyword>
<dbReference type="PROSITE" id="PS52016">
    <property type="entry name" value="TONB_DEPENDENT_REC_3"/>
    <property type="match status" value="1"/>
</dbReference>
<evidence type="ECO:0000313" key="5">
    <source>
        <dbReference type="Proteomes" id="UP000700732"/>
    </source>
</evidence>
<feature type="domain" description="TonB-dependent receptor plug" evidence="3">
    <location>
        <begin position="992"/>
        <end position="1063"/>
    </location>
</feature>
<name>A0ABR6VZ49_9BACT</name>
<dbReference type="Pfam" id="PF13620">
    <property type="entry name" value="CarboxypepD_reg"/>
    <property type="match status" value="1"/>
</dbReference>
<keyword evidence="1" id="KW-0813">Transport</keyword>
<dbReference type="SUPFAM" id="SSF49452">
    <property type="entry name" value="Starch-binding domain-like"/>
    <property type="match status" value="1"/>
</dbReference>
<dbReference type="Gene3D" id="2.170.130.10">
    <property type="entry name" value="TonB-dependent receptor, plug domain"/>
    <property type="match status" value="1"/>
</dbReference>
<reference evidence="4 5" key="1">
    <citation type="submission" date="2019-06" db="EMBL/GenBank/DDBJ databases">
        <title>Spirosoma utsteinense sp. nov. isolated from Antarctic ice-free soils.</title>
        <authorList>
            <person name="Tahon G."/>
        </authorList>
    </citation>
    <scope>NUCLEOTIDE SEQUENCE [LARGE SCALE GENOMIC DNA]</scope>
    <source>
        <strain evidence="4 5">LMG 31447</strain>
    </source>
</reference>
<protein>
    <recommendedName>
        <fullName evidence="3">TonB-dependent receptor plug domain-containing protein</fullName>
    </recommendedName>
</protein>
<dbReference type="SUPFAM" id="SSF56935">
    <property type="entry name" value="Porins"/>
    <property type="match status" value="1"/>
</dbReference>
<dbReference type="InterPro" id="IPR037066">
    <property type="entry name" value="Plug_dom_sf"/>
</dbReference>
<keyword evidence="1" id="KW-1134">Transmembrane beta strand</keyword>
<gene>
    <name evidence="4" type="ORF">FH603_41</name>
</gene>
<dbReference type="Gene3D" id="2.60.40.1930">
    <property type="match status" value="1"/>
</dbReference>
<feature type="signal peptide" evidence="2">
    <location>
        <begin position="1"/>
        <end position="22"/>
    </location>
</feature>
<dbReference type="InterPro" id="IPR012910">
    <property type="entry name" value="Plug_dom"/>
</dbReference>
<keyword evidence="1" id="KW-0812">Transmembrane</keyword>
<dbReference type="Pfam" id="PF13715">
    <property type="entry name" value="CarbopepD_reg_2"/>
    <property type="match status" value="1"/>
</dbReference>
<dbReference type="Gene3D" id="2.60.40.1120">
    <property type="entry name" value="Carboxypeptidase-like, regulatory domain"/>
    <property type="match status" value="1"/>
</dbReference>
<evidence type="ECO:0000256" key="2">
    <source>
        <dbReference type="SAM" id="SignalP"/>
    </source>
</evidence>
<keyword evidence="2" id="KW-0732">Signal</keyword>
<evidence type="ECO:0000256" key="1">
    <source>
        <dbReference type="PROSITE-ProRule" id="PRU01360"/>
    </source>
</evidence>
<evidence type="ECO:0000259" key="3">
    <source>
        <dbReference type="Pfam" id="PF07715"/>
    </source>
</evidence>
<dbReference type="InterPro" id="IPR008969">
    <property type="entry name" value="CarboxyPept-like_regulatory"/>
</dbReference>
<comment type="similarity">
    <text evidence="1">Belongs to the TonB-dependent receptor family.</text>
</comment>
<accession>A0ABR6VZ49</accession>